<name>A0A9P6MAM8_9FUNG</name>
<feature type="domain" description="Ketopantoate reductase C-terminal" evidence="5">
    <location>
        <begin position="332"/>
        <end position="471"/>
    </location>
</feature>
<dbReference type="PANTHER" id="PTHR43765:SF2">
    <property type="entry name" value="2-DEHYDROPANTOATE 2-REDUCTASE"/>
    <property type="match status" value="1"/>
</dbReference>
<dbReference type="GO" id="GO:0008677">
    <property type="term" value="F:2-dehydropantoate 2-reductase activity"/>
    <property type="evidence" value="ECO:0007669"/>
    <property type="project" value="TreeGrafter"/>
</dbReference>
<comment type="similarity">
    <text evidence="1">Belongs to the ketopantoate reductase family.</text>
</comment>
<evidence type="ECO:0000259" key="4">
    <source>
        <dbReference type="Pfam" id="PF02558"/>
    </source>
</evidence>
<dbReference type="SUPFAM" id="SSF48179">
    <property type="entry name" value="6-phosphogluconate dehydrogenase C-terminal domain-like"/>
    <property type="match status" value="1"/>
</dbReference>
<dbReference type="EMBL" id="JAAAHW010003267">
    <property type="protein sequence ID" value="KAF9985905.1"/>
    <property type="molecule type" value="Genomic_DNA"/>
</dbReference>
<dbReference type="InterPro" id="IPR050838">
    <property type="entry name" value="Ketopantoate_reductase"/>
</dbReference>
<dbReference type="GO" id="GO:0050661">
    <property type="term" value="F:NADP binding"/>
    <property type="evidence" value="ECO:0007669"/>
    <property type="project" value="TreeGrafter"/>
</dbReference>
<proteinExistence type="inferred from homology"/>
<evidence type="ECO:0000313" key="7">
    <source>
        <dbReference type="Proteomes" id="UP000749646"/>
    </source>
</evidence>
<reference evidence="6" key="1">
    <citation type="journal article" date="2020" name="Fungal Divers.">
        <title>Resolving the Mortierellaceae phylogeny through synthesis of multi-gene phylogenetics and phylogenomics.</title>
        <authorList>
            <person name="Vandepol N."/>
            <person name="Liber J."/>
            <person name="Desiro A."/>
            <person name="Na H."/>
            <person name="Kennedy M."/>
            <person name="Barry K."/>
            <person name="Grigoriev I.V."/>
            <person name="Miller A.N."/>
            <person name="O'Donnell K."/>
            <person name="Stajich J.E."/>
            <person name="Bonito G."/>
        </authorList>
    </citation>
    <scope>NUCLEOTIDE SEQUENCE</scope>
    <source>
        <strain evidence="6">MES-2147</strain>
    </source>
</reference>
<feature type="domain" description="Ketopantoate reductase N-terminal" evidence="4">
    <location>
        <begin position="119"/>
        <end position="215"/>
    </location>
</feature>
<evidence type="ECO:0000256" key="1">
    <source>
        <dbReference type="ARBA" id="ARBA00007870"/>
    </source>
</evidence>
<dbReference type="InterPro" id="IPR013332">
    <property type="entry name" value="KPR_N"/>
</dbReference>
<dbReference type="Pfam" id="PF02558">
    <property type="entry name" value="ApbA"/>
    <property type="match status" value="1"/>
</dbReference>
<dbReference type="GO" id="GO:0005739">
    <property type="term" value="C:mitochondrion"/>
    <property type="evidence" value="ECO:0007669"/>
    <property type="project" value="TreeGrafter"/>
</dbReference>
<evidence type="ECO:0000259" key="5">
    <source>
        <dbReference type="Pfam" id="PF08546"/>
    </source>
</evidence>
<dbReference type="SUPFAM" id="SSF51735">
    <property type="entry name" value="NAD(P)-binding Rossmann-fold domains"/>
    <property type="match status" value="1"/>
</dbReference>
<organism evidence="6 7">
    <name type="scientific">Modicella reniformis</name>
    <dbReference type="NCBI Taxonomy" id="1440133"/>
    <lineage>
        <taxon>Eukaryota</taxon>
        <taxon>Fungi</taxon>
        <taxon>Fungi incertae sedis</taxon>
        <taxon>Mucoromycota</taxon>
        <taxon>Mortierellomycotina</taxon>
        <taxon>Mortierellomycetes</taxon>
        <taxon>Mortierellales</taxon>
        <taxon>Mortierellaceae</taxon>
        <taxon>Modicella</taxon>
    </lineage>
</organism>
<keyword evidence="2" id="KW-0521">NADP</keyword>
<dbReference type="Gene3D" id="1.10.1040.10">
    <property type="entry name" value="N-(1-d-carboxylethyl)-l-norvaline Dehydrogenase, domain 2"/>
    <property type="match status" value="1"/>
</dbReference>
<dbReference type="InterPro" id="IPR013328">
    <property type="entry name" value="6PGD_dom2"/>
</dbReference>
<sequence>MSRVVVVPSIKPHKPRFHILGPGSIGSLFAYYFHKHHIPFTLFRRSAPPPLPPHYERKDVATHGNTFPSYDIPSSYPPTTLKYMNLTSLHSHPADPKAIDGVNWEPLYPIIDKELFRHDPTYNELSRAPIHQLLVTTKTHQTVAAMSKIRHRLRPWSTIVLMQNGMGILEEICQSMGWAHEDERPNFIQGIITHGAQKIDDTIMHTGRGQVWLSPILGPFISTESTSTVRRRRSTPTINQLLKKDNLGVSPFPEVIKPGESTLLEPYPRPKATVPFVAPFTDAPFSSFYDAPSNPEALRLLRIRSFYETFAALQELSTDMDLRIIMPDRLLALQISKLVVNACVNPVATLLETSNGGLLDASDNAHQAVKDLLKESHYILNRSQEYQNLNEDLRQEFLTLEALTKTTEGILRVTRMNRCSTLQDYMKGSQQCEIEYMNGYLIKMAERDSLPGKKAESVAPLNRRVTERIKEKFATPRQVTE</sequence>
<dbReference type="InterPro" id="IPR036291">
    <property type="entry name" value="NAD(P)-bd_dom_sf"/>
</dbReference>
<gene>
    <name evidence="6" type="primary">PAN5</name>
    <name evidence="6" type="ORF">BGZ65_009464</name>
</gene>
<evidence type="ECO:0000256" key="2">
    <source>
        <dbReference type="ARBA" id="ARBA00022857"/>
    </source>
</evidence>
<dbReference type="InterPro" id="IPR013752">
    <property type="entry name" value="KPA_reductase"/>
</dbReference>
<dbReference type="PANTHER" id="PTHR43765">
    <property type="entry name" value="2-DEHYDROPANTOATE 2-REDUCTASE-RELATED"/>
    <property type="match status" value="1"/>
</dbReference>
<keyword evidence="3" id="KW-0560">Oxidoreductase</keyword>
<dbReference type="AlphaFoldDB" id="A0A9P6MAM8"/>
<accession>A0A9P6MAM8</accession>
<evidence type="ECO:0000313" key="6">
    <source>
        <dbReference type="EMBL" id="KAF9985905.1"/>
    </source>
</evidence>
<dbReference type="Gene3D" id="3.40.50.720">
    <property type="entry name" value="NAD(P)-binding Rossmann-like Domain"/>
    <property type="match status" value="1"/>
</dbReference>
<protein>
    <submittedName>
        <fullName evidence="6">2-dehydropantoate 2-reductase (Ketopantoate reductase) (KPA reductase) (KPR)</fullName>
    </submittedName>
</protein>
<dbReference type="Pfam" id="PF08546">
    <property type="entry name" value="ApbA_C"/>
    <property type="match status" value="1"/>
</dbReference>
<evidence type="ECO:0000256" key="3">
    <source>
        <dbReference type="ARBA" id="ARBA00023002"/>
    </source>
</evidence>
<dbReference type="Proteomes" id="UP000749646">
    <property type="component" value="Unassembled WGS sequence"/>
</dbReference>
<keyword evidence="7" id="KW-1185">Reference proteome</keyword>
<dbReference type="InterPro" id="IPR008927">
    <property type="entry name" value="6-PGluconate_DH-like_C_sf"/>
</dbReference>
<dbReference type="OrthoDB" id="73846at2759"/>
<comment type="caution">
    <text evidence="6">The sequence shown here is derived from an EMBL/GenBank/DDBJ whole genome shotgun (WGS) entry which is preliminary data.</text>
</comment>